<dbReference type="Gene3D" id="4.10.280.10">
    <property type="entry name" value="Helix-loop-helix DNA-binding domain"/>
    <property type="match status" value="1"/>
</dbReference>
<evidence type="ECO:0000313" key="7">
    <source>
        <dbReference type="EMBL" id="CAI9088295.1"/>
    </source>
</evidence>
<reference evidence="7" key="1">
    <citation type="submission" date="2023-03" db="EMBL/GenBank/DDBJ databases">
        <authorList>
            <person name="Julca I."/>
        </authorList>
    </citation>
    <scope>NUCLEOTIDE SEQUENCE</scope>
</reference>
<dbReference type="GO" id="GO:0046983">
    <property type="term" value="F:protein dimerization activity"/>
    <property type="evidence" value="ECO:0007669"/>
    <property type="project" value="InterPro"/>
</dbReference>
<dbReference type="Proteomes" id="UP001161247">
    <property type="component" value="Chromosome 1"/>
</dbReference>
<name>A0AAV1BYF3_OLDCO</name>
<protein>
    <submittedName>
        <fullName evidence="7">OLC1v1022593C1</fullName>
    </submittedName>
</protein>
<dbReference type="InterPro" id="IPR036638">
    <property type="entry name" value="HLH_DNA-bd_sf"/>
</dbReference>
<dbReference type="PROSITE" id="PS50888">
    <property type="entry name" value="BHLH"/>
    <property type="match status" value="1"/>
</dbReference>
<dbReference type="PANTHER" id="PTHR45959">
    <property type="entry name" value="BHLH TRANSCRIPTION FACTOR"/>
    <property type="match status" value="1"/>
</dbReference>
<dbReference type="SMART" id="SM00353">
    <property type="entry name" value="HLH"/>
    <property type="match status" value="1"/>
</dbReference>
<evidence type="ECO:0000313" key="8">
    <source>
        <dbReference type="Proteomes" id="UP001161247"/>
    </source>
</evidence>
<evidence type="ECO:0000256" key="3">
    <source>
        <dbReference type="ARBA" id="ARBA00023163"/>
    </source>
</evidence>
<dbReference type="Pfam" id="PF00010">
    <property type="entry name" value="HLH"/>
    <property type="match status" value="1"/>
</dbReference>
<keyword evidence="3" id="KW-0804">Transcription</keyword>
<dbReference type="GO" id="GO:0005634">
    <property type="term" value="C:nucleus"/>
    <property type="evidence" value="ECO:0007669"/>
    <property type="project" value="UniProtKB-SubCell"/>
</dbReference>
<feature type="domain" description="BHLH" evidence="6">
    <location>
        <begin position="168"/>
        <end position="217"/>
    </location>
</feature>
<evidence type="ECO:0000256" key="4">
    <source>
        <dbReference type="ARBA" id="ARBA00023242"/>
    </source>
</evidence>
<sequence length="349" mass="39531">MESYQELHFNPSMEGMATTTFNNHHQSSNSMEDQDTEYTAPPFFSSFTSYDPHSSGAPIQIPQFNTNVARTSHPYSNNLVSPLNQNPPPTTFSSPKIISFGIETSTKKEEISYNLSSACTNQRAFFPCDHQDMKFHEIMHGNCNVYLLENEGEGYNVGKNRVLKRSREQATYHAATERKRRVALRERFIALSKIVPGIRKLDNSTILEGANKHIKELQERVKILEEGINNKTITLISHVEDGEEQQYGVSPNVTTIEEDMLPEIKVTVLEKDVLVKILCHKRFQNCVSNMSEELKKLHLTIFHTSVLHFGGCAIDITFGAKVETQFSNTVHDIVKCLRVVVSEAQTTYS</sequence>
<evidence type="ECO:0000256" key="5">
    <source>
        <dbReference type="SAM" id="Coils"/>
    </source>
</evidence>
<evidence type="ECO:0000256" key="2">
    <source>
        <dbReference type="ARBA" id="ARBA00023015"/>
    </source>
</evidence>
<comment type="subcellular location">
    <subcellularLocation>
        <location evidence="1">Nucleus</location>
    </subcellularLocation>
</comment>
<evidence type="ECO:0000259" key="6">
    <source>
        <dbReference type="PROSITE" id="PS50888"/>
    </source>
</evidence>
<dbReference type="InterPro" id="IPR011598">
    <property type="entry name" value="bHLH_dom"/>
</dbReference>
<dbReference type="InterPro" id="IPR052610">
    <property type="entry name" value="bHLH_transcription_regulator"/>
</dbReference>
<proteinExistence type="predicted"/>
<organism evidence="7 8">
    <name type="scientific">Oldenlandia corymbosa var. corymbosa</name>
    <dbReference type="NCBI Taxonomy" id="529605"/>
    <lineage>
        <taxon>Eukaryota</taxon>
        <taxon>Viridiplantae</taxon>
        <taxon>Streptophyta</taxon>
        <taxon>Embryophyta</taxon>
        <taxon>Tracheophyta</taxon>
        <taxon>Spermatophyta</taxon>
        <taxon>Magnoliopsida</taxon>
        <taxon>eudicotyledons</taxon>
        <taxon>Gunneridae</taxon>
        <taxon>Pentapetalae</taxon>
        <taxon>asterids</taxon>
        <taxon>lamiids</taxon>
        <taxon>Gentianales</taxon>
        <taxon>Rubiaceae</taxon>
        <taxon>Rubioideae</taxon>
        <taxon>Spermacoceae</taxon>
        <taxon>Hedyotis-Oldenlandia complex</taxon>
        <taxon>Oldenlandia</taxon>
    </lineage>
</organism>
<keyword evidence="2" id="KW-0805">Transcription regulation</keyword>
<gene>
    <name evidence="7" type="ORF">OLC1_LOCUS901</name>
</gene>
<dbReference type="AlphaFoldDB" id="A0AAV1BYF3"/>
<dbReference type="EMBL" id="OX459118">
    <property type="protein sequence ID" value="CAI9088295.1"/>
    <property type="molecule type" value="Genomic_DNA"/>
</dbReference>
<keyword evidence="4" id="KW-0539">Nucleus</keyword>
<keyword evidence="8" id="KW-1185">Reference proteome</keyword>
<accession>A0AAV1BYF3</accession>
<feature type="coiled-coil region" evidence="5">
    <location>
        <begin position="207"/>
        <end position="234"/>
    </location>
</feature>
<evidence type="ECO:0000256" key="1">
    <source>
        <dbReference type="ARBA" id="ARBA00004123"/>
    </source>
</evidence>
<keyword evidence="5" id="KW-0175">Coiled coil</keyword>
<dbReference type="PANTHER" id="PTHR45959:SF2">
    <property type="entry name" value="BHLH TRANSCRIPTION FACTOR"/>
    <property type="match status" value="1"/>
</dbReference>
<dbReference type="SUPFAM" id="SSF47459">
    <property type="entry name" value="HLH, helix-loop-helix DNA-binding domain"/>
    <property type="match status" value="1"/>
</dbReference>